<dbReference type="GO" id="GO:0016887">
    <property type="term" value="F:ATP hydrolysis activity"/>
    <property type="evidence" value="ECO:0007669"/>
    <property type="project" value="InterPro"/>
</dbReference>
<dbReference type="GO" id="GO:0140359">
    <property type="term" value="F:ABC-type transporter activity"/>
    <property type="evidence" value="ECO:0007669"/>
    <property type="project" value="InterPro"/>
</dbReference>
<dbReference type="SUPFAM" id="SSF52540">
    <property type="entry name" value="P-loop containing nucleoside triphosphate hydrolases"/>
    <property type="match status" value="1"/>
</dbReference>
<evidence type="ECO:0000256" key="3">
    <source>
        <dbReference type="ARBA" id="ARBA00022448"/>
    </source>
</evidence>
<dbReference type="GO" id="GO:0005524">
    <property type="term" value="F:ATP binding"/>
    <property type="evidence" value="ECO:0007669"/>
    <property type="project" value="UniProtKB-KW"/>
</dbReference>
<evidence type="ECO:0000256" key="2">
    <source>
        <dbReference type="ARBA" id="ARBA00005814"/>
    </source>
</evidence>
<reference evidence="11 12" key="1">
    <citation type="submission" date="2017-03" db="EMBL/GenBank/DDBJ databases">
        <title>Genome Survey of Euroglyphus maynei.</title>
        <authorList>
            <person name="Arlian L.G."/>
            <person name="Morgan M.S."/>
            <person name="Rider S.D."/>
        </authorList>
    </citation>
    <scope>NUCLEOTIDE SEQUENCE [LARGE SCALE GENOMIC DNA]</scope>
    <source>
        <strain evidence="11">Arlian Lab</strain>
        <tissue evidence="11">Whole body</tissue>
    </source>
</reference>
<dbReference type="PROSITE" id="PS00211">
    <property type="entry name" value="ABC_TRANSPORTER_1"/>
    <property type="match status" value="1"/>
</dbReference>
<comment type="subcellular location">
    <subcellularLocation>
        <location evidence="1">Membrane</location>
        <topology evidence="1">Multi-pass membrane protein</topology>
    </subcellularLocation>
</comment>
<dbReference type="Pfam" id="PF19055">
    <property type="entry name" value="ABC2_membrane_7"/>
    <property type="match status" value="1"/>
</dbReference>
<keyword evidence="3" id="KW-0813">Transport</keyword>
<evidence type="ECO:0000313" key="12">
    <source>
        <dbReference type="Proteomes" id="UP000194236"/>
    </source>
</evidence>
<evidence type="ECO:0000256" key="6">
    <source>
        <dbReference type="ARBA" id="ARBA00022840"/>
    </source>
</evidence>
<dbReference type="Gene3D" id="3.40.50.300">
    <property type="entry name" value="P-loop containing nucleotide triphosphate hydrolases"/>
    <property type="match status" value="1"/>
</dbReference>
<dbReference type="Proteomes" id="UP000194236">
    <property type="component" value="Unassembled WGS sequence"/>
</dbReference>
<evidence type="ECO:0000256" key="8">
    <source>
        <dbReference type="ARBA" id="ARBA00023136"/>
    </source>
</evidence>
<feature type="transmembrane region" description="Helical" evidence="9">
    <location>
        <begin position="542"/>
        <end position="565"/>
    </location>
</feature>
<dbReference type="Pfam" id="PF00005">
    <property type="entry name" value="ABC_tran"/>
    <property type="match status" value="1"/>
</dbReference>
<evidence type="ECO:0000313" key="11">
    <source>
        <dbReference type="EMBL" id="OTF71376.1"/>
    </source>
</evidence>
<dbReference type="InterPro" id="IPR017871">
    <property type="entry name" value="ABC_transporter-like_CS"/>
</dbReference>
<feature type="transmembrane region" description="Helical" evidence="9">
    <location>
        <begin position="392"/>
        <end position="410"/>
    </location>
</feature>
<evidence type="ECO:0000259" key="10">
    <source>
        <dbReference type="PROSITE" id="PS50893"/>
    </source>
</evidence>
<gene>
    <name evidence="11" type="ORF">BLA29_002560</name>
</gene>
<dbReference type="InterPro" id="IPR043926">
    <property type="entry name" value="ABCG_dom"/>
</dbReference>
<proteinExistence type="inferred from homology"/>
<dbReference type="PANTHER" id="PTHR48041">
    <property type="entry name" value="ABC TRANSPORTER G FAMILY MEMBER 28"/>
    <property type="match status" value="1"/>
</dbReference>
<dbReference type="InterPro" id="IPR027417">
    <property type="entry name" value="P-loop_NTPase"/>
</dbReference>
<keyword evidence="8 9" id="KW-0472">Membrane</keyword>
<dbReference type="OrthoDB" id="9989122at2759"/>
<dbReference type="GO" id="GO:0005886">
    <property type="term" value="C:plasma membrane"/>
    <property type="evidence" value="ECO:0007669"/>
    <property type="project" value="TreeGrafter"/>
</dbReference>
<feature type="domain" description="ABC transporter" evidence="10">
    <location>
        <begin position="9"/>
        <end position="242"/>
    </location>
</feature>
<evidence type="ECO:0000256" key="9">
    <source>
        <dbReference type="SAM" id="Phobius"/>
    </source>
</evidence>
<dbReference type="AlphaFoldDB" id="A0A1Y3AVA4"/>
<dbReference type="InterPro" id="IPR003593">
    <property type="entry name" value="AAA+_ATPase"/>
</dbReference>
<feature type="transmembrane region" description="Helical" evidence="9">
    <location>
        <begin position="463"/>
        <end position="490"/>
    </location>
</feature>
<dbReference type="PROSITE" id="PS50893">
    <property type="entry name" value="ABC_TRANSPORTER_2"/>
    <property type="match status" value="1"/>
</dbReference>
<keyword evidence="4 9" id="KW-0812">Transmembrane</keyword>
<feature type="transmembrane region" description="Helical" evidence="9">
    <location>
        <begin position="510"/>
        <end position="530"/>
    </location>
</feature>
<comment type="caution">
    <text evidence="11">The sequence shown here is derived from an EMBL/GenBank/DDBJ whole genome shotgun (WGS) entry which is preliminary data.</text>
</comment>
<dbReference type="Pfam" id="PF01061">
    <property type="entry name" value="ABC2_membrane"/>
    <property type="match status" value="1"/>
</dbReference>
<dbReference type="InterPro" id="IPR050352">
    <property type="entry name" value="ABCG_transporters"/>
</dbReference>
<keyword evidence="5" id="KW-0547">Nucleotide-binding</keyword>
<sequence length="579" mass="65701">MVIQIDHNINSNNRPKMEKGRGYIRKHLLKSISGSMRAGELMAIMGPSGAGKTTMIECISGRRRRGVSGDIVVANCTKRTKLAYMAQEDAFMPCLTVYETLLFASKLRNYQRNNRCKWMIMKIKLGLDQCRNVKAENCSGGQQKRLCIALELIHSPTILILDEPTSGLDSVSCLQCVSLLRELAHNTEQPMAIAASIHQPTARILQNFDRLYVLAYNGQCMYDGPTDQLVSYLSRYKLSCPTYHNPADFVLEVATGDYGHDVIKQLVNDQMAQHQKGCLAIKYSNNKTTSTRNGQLKMDSTNLKTKDSTIVNVESGGGNNVDIETTTAMINNNGALISDEVRLWPENWNADTVSINKICQRSRKQIKRREFYKTMLLWIRCMLLSFRDPTEYLLRIFATVSIILLNMVLYNDSKMGQADGCSQDTIMHMVNTIRSDYDGNQTFSLANSLLEGPGAMAILNFGYIFFAMTFCAFLSMMPTILTFPLEVGVFYKEYFNGWYSFSSYFLAKNFTNLLPAIILPLLYGSTTYFITNQYWEAWRFFYFLALLVMISLVADGIGKCFVLFFKVFSKIFLFIKLTN</sequence>
<dbReference type="SMART" id="SM00382">
    <property type="entry name" value="AAA"/>
    <property type="match status" value="1"/>
</dbReference>
<keyword evidence="7 9" id="KW-1133">Transmembrane helix</keyword>
<evidence type="ECO:0000256" key="5">
    <source>
        <dbReference type="ARBA" id="ARBA00022741"/>
    </source>
</evidence>
<evidence type="ECO:0000256" key="4">
    <source>
        <dbReference type="ARBA" id="ARBA00022692"/>
    </source>
</evidence>
<dbReference type="PANTHER" id="PTHR48041:SF78">
    <property type="entry name" value="ABC TRANSPORTER EXPRESSED IN TRACHEA, ISOFORM A"/>
    <property type="match status" value="1"/>
</dbReference>
<protein>
    <submittedName>
        <fullName evidence="11">ABC transporter sub-family G-like protein</fullName>
    </submittedName>
</protein>
<comment type="similarity">
    <text evidence="2">Belongs to the ABC transporter superfamily. ABCG family. Eye pigment precursor importer (TC 3.A.1.204) subfamily.</text>
</comment>
<dbReference type="InterPro" id="IPR013525">
    <property type="entry name" value="ABC2_TM"/>
</dbReference>
<dbReference type="InterPro" id="IPR003439">
    <property type="entry name" value="ABC_transporter-like_ATP-bd"/>
</dbReference>
<name>A0A1Y3AVA4_EURMA</name>
<evidence type="ECO:0000256" key="1">
    <source>
        <dbReference type="ARBA" id="ARBA00004141"/>
    </source>
</evidence>
<evidence type="ECO:0000256" key="7">
    <source>
        <dbReference type="ARBA" id="ARBA00022989"/>
    </source>
</evidence>
<accession>A0A1Y3AVA4</accession>
<organism evidence="11 12">
    <name type="scientific">Euroglyphus maynei</name>
    <name type="common">Mayne's house dust mite</name>
    <dbReference type="NCBI Taxonomy" id="6958"/>
    <lineage>
        <taxon>Eukaryota</taxon>
        <taxon>Metazoa</taxon>
        <taxon>Ecdysozoa</taxon>
        <taxon>Arthropoda</taxon>
        <taxon>Chelicerata</taxon>
        <taxon>Arachnida</taxon>
        <taxon>Acari</taxon>
        <taxon>Acariformes</taxon>
        <taxon>Sarcoptiformes</taxon>
        <taxon>Astigmata</taxon>
        <taxon>Psoroptidia</taxon>
        <taxon>Analgoidea</taxon>
        <taxon>Pyroglyphidae</taxon>
        <taxon>Pyroglyphinae</taxon>
        <taxon>Euroglyphus</taxon>
    </lineage>
</organism>
<keyword evidence="6" id="KW-0067">ATP-binding</keyword>
<dbReference type="EMBL" id="MUJZ01061406">
    <property type="protein sequence ID" value="OTF71376.1"/>
    <property type="molecule type" value="Genomic_DNA"/>
</dbReference>
<keyword evidence="12" id="KW-1185">Reference proteome</keyword>